<name>A0AA88ITK1_TACVA</name>
<evidence type="ECO:0000256" key="6">
    <source>
        <dbReference type="ARBA" id="ARBA00023157"/>
    </source>
</evidence>
<evidence type="ECO:0000256" key="3">
    <source>
        <dbReference type="ARBA" id="ARBA00022679"/>
    </source>
</evidence>
<evidence type="ECO:0000256" key="2">
    <source>
        <dbReference type="ARBA" id="ARBA00011982"/>
    </source>
</evidence>
<dbReference type="Gene3D" id="3.40.50.720">
    <property type="entry name" value="NAD(P)-binding Rossmann-like Domain"/>
    <property type="match status" value="1"/>
</dbReference>
<organism evidence="8 9">
    <name type="scientific">Tachysurus vachellii</name>
    <name type="common">Darkbarbel catfish</name>
    <name type="synonym">Pelteobagrus vachellii</name>
    <dbReference type="NCBI Taxonomy" id="175792"/>
    <lineage>
        <taxon>Eukaryota</taxon>
        <taxon>Metazoa</taxon>
        <taxon>Chordata</taxon>
        <taxon>Craniata</taxon>
        <taxon>Vertebrata</taxon>
        <taxon>Euteleostomi</taxon>
        <taxon>Actinopterygii</taxon>
        <taxon>Neopterygii</taxon>
        <taxon>Teleostei</taxon>
        <taxon>Ostariophysi</taxon>
        <taxon>Siluriformes</taxon>
        <taxon>Bagridae</taxon>
        <taxon>Tachysurus</taxon>
    </lineage>
</organism>
<dbReference type="GO" id="GO:0016740">
    <property type="term" value="F:transferase activity"/>
    <property type="evidence" value="ECO:0007669"/>
    <property type="project" value="UniProtKB-KW"/>
</dbReference>
<keyword evidence="9" id="KW-1185">Reference proteome</keyword>
<dbReference type="GO" id="GO:0030890">
    <property type="term" value="P:positive regulation of B cell proliferation"/>
    <property type="evidence" value="ECO:0007669"/>
    <property type="project" value="TreeGrafter"/>
</dbReference>
<keyword evidence="7" id="KW-1133">Transmembrane helix</keyword>
<evidence type="ECO:0000313" key="8">
    <source>
        <dbReference type="EMBL" id="KAK2819674.1"/>
    </source>
</evidence>
<protein>
    <recommendedName>
        <fullName evidence="2">ADP-ribosyl cyclase/cyclic ADP-ribose hydrolase</fullName>
        <ecNumber evidence="2">3.2.2.6</ecNumber>
    </recommendedName>
</protein>
<dbReference type="GO" id="GO:0061809">
    <property type="term" value="F:NAD+ nucleosidase activity, cyclic ADP-ribose generating"/>
    <property type="evidence" value="ECO:0007669"/>
    <property type="project" value="UniProtKB-EC"/>
</dbReference>
<evidence type="ECO:0000313" key="9">
    <source>
        <dbReference type="Proteomes" id="UP001187315"/>
    </source>
</evidence>
<gene>
    <name evidence="8" type="ORF">Q7C36_021320</name>
</gene>
<sequence length="283" mass="31783">MENERVIDHSRRKRRIKFLLILLAVLIFVVVLVIVFGAIASGKKSSFKDVVIKRCQTFLKEHSNMARENDCEIIWKAFEQAYIGRDPCDIPPEAYDPLINSVKQDVVCNTMLFWSKTKDMVQAFTDKRDCLVILEGTLLGALFDGLTWCSKNESQETFTTDCPSWSYCQNNSVRSFWNRASSNFAATACGNVSAMLNGSLEAPFSSTSTFGSIEVKMLDHSKVNSLTVLLVTKETDTTTCDNPSFHSLQNTLDTKIAYKCRKVPYSKVEGCISDLEIPCSDCL</sequence>
<dbReference type="AlphaFoldDB" id="A0AA88ITK1"/>
<keyword evidence="3" id="KW-0808">Transferase</keyword>
<dbReference type="EMBL" id="JAVHJS010000023">
    <property type="protein sequence ID" value="KAK2819674.1"/>
    <property type="molecule type" value="Genomic_DNA"/>
</dbReference>
<dbReference type="GO" id="GO:0005886">
    <property type="term" value="C:plasma membrane"/>
    <property type="evidence" value="ECO:0007669"/>
    <property type="project" value="TreeGrafter"/>
</dbReference>
<dbReference type="PANTHER" id="PTHR10912:SF9">
    <property type="entry name" value="ADP-RIBOSYL CYCLASE_CYCLIC ADP-RIBOSE HYDROLASE"/>
    <property type="match status" value="1"/>
</dbReference>
<keyword evidence="5" id="KW-0520">NAD</keyword>
<dbReference type="Pfam" id="PF02267">
    <property type="entry name" value="Rib_hydrolayse"/>
    <property type="match status" value="1"/>
</dbReference>
<dbReference type="Proteomes" id="UP001187315">
    <property type="component" value="Unassembled WGS sequence"/>
</dbReference>
<dbReference type="InterPro" id="IPR003193">
    <property type="entry name" value="ADP-ribosyl_cyclase"/>
</dbReference>
<evidence type="ECO:0000256" key="1">
    <source>
        <dbReference type="ARBA" id="ARBA00005406"/>
    </source>
</evidence>
<comment type="similarity">
    <text evidence="1">Belongs to the ADP-ribosyl cyclase family.</text>
</comment>
<dbReference type="Gene3D" id="1.20.82.10">
    <property type="entry name" value="ADP Ribosyl Cyclase, Chain A, domain 1"/>
    <property type="match status" value="1"/>
</dbReference>
<evidence type="ECO:0000256" key="7">
    <source>
        <dbReference type="SAM" id="Phobius"/>
    </source>
</evidence>
<dbReference type="EC" id="3.2.2.6" evidence="2"/>
<dbReference type="PANTHER" id="PTHR10912">
    <property type="entry name" value="ADP-RIBOSYL CYCLASE"/>
    <property type="match status" value="1"/>
</dbReference>
<accession>A0AA88ITK1</accession>
<proteinExistence type="inferred from homology"/>
<comment type="caution">
    <text evidence="8">The sequence shown here is derived from an EMBL/GenBank/DDBJ whole genome shotgun (WGS) entry which is preliminary data.</text>
</comment>
<keyword evidence="6" id="KW-1015">Disulfide bond</keyword>
<keyword evidence="4" id="KW-0378">Hydrolase</keyword>
<keyword evidence="7" id="KW-0812">Transmembrane</keyword>
<keyword evidence="7" id="KW-0472">Membrane</keyword>
<feature type="transmembrane region" description="Helical" evidence="7">
    <location>
        <begin position="18"/>
        <end position="40"/>
    </location>
</feature>
<dbReference type="SUPFAM" id="SSF52309">
    <property type="entry name" value="N-(deoxy)ribosyltransferase-like"/>
    <property type="match status" value="1"/>
</dbReference>
<evidence type="ECO:0000256" key="4">
    <source>
        <dbReference type="ARBA" id="ARBA00022801"/>
    </source>
</evidence>
<reference evidence="8" key="1">
    <citation type="submission" date="2023-08" db="EMBL/GenBank/DDBJ databases">
        <title>Pelteobagrus vachellii genome.</title>
        <authorList>
            <person name="Liu H."/>
        </authorList>
    </citation>
    <scope>NUCLEOTIDE SEQUENCE</scope>
    <source>
        <strain evidence="8">PRFRI_2022a</strain>
        <tissue evidence="8">Muscle</tissue>
    </source>
</reference>
<dbReference type="GO" id="GO:0016849">
    <property type="term" value="F:phosphorus-oxygen lyase activity"/>
    <property type="evidence" value="ECO:0007669"/>
    <property type="project" value="TreeGrafter"/>
</dbReference>
<evidence type="ECO:0000256" key="5">
    <source>
        <dbReference type="ARBA" id="ARBA00023027"/>
    </source>
</evidence>